<proteinExistence type="predicted"/>
<reference evidence="1 2" key="1">
    <citation type="journal article" date="2019" name="Sci. Rep.">
        <title>Orb-weaving spider Araneus ventricosus genome elucidates the spidroin gene catalogue.</title>
        <authorList>
            <person name="Kono N."/>
            <person name="Nakamura H."/>
            <person name="Ohtoshi R."/>
            <person name="Moran D.A.P."/>
            <person name="Shinohara A."/>
            <person name="Yoshida Y."/>
            <person name="Fujiwara M."/>
            <person name="Mori M."/>
            <person name="Tomita M."/>
            <person name="Arakawa K."/>
        </authorList>
    </citation>
    <scope>NUCLEOTIDE SEQUENCE [LARGE SCALE GENOMIC DNA]</scope>
</reference>
<dbReference type="EMBL" id="BGPR01001912">
    <property type="protein sequence ID" value="GBM64146.1"/>
    <property type="molecule type" value="Genomic_DNA"/>
</dbReference>
<name>A0A4Y2HFR2_ARAVE</name>
<keyword evidence="2" id="KW-1185">Reference proteome</keyword>
<evidence type="ECO:0000313" key="2">
    <source>
        <dbReference type="Proteomes" id="UP000499080"/>
    </source>
</evidence>
<accession>A0A4Y2HFR2</accession>
<gene>
    <name evidence="1" type="ORF">AVEN_227293_1</name>
</gene>
<protein>
    <recommendedName>
        <fullName evidence="3">Jerky-like</fullName>
    </recommendedName>
</protein>
<sequence length="96" mass="11226">MRRDSKKINKFYVASNGKSAKLRKTIKCENDEELDNVLYKWSIQKRSADGPGRYRKQLLSKLLYEGDDDEEETACSIVQFWKALPLKDCVYMINEA</sequence>
<organism evidence="1 2">
    <name type="scientific">Araneus ventricosus</name>
    <name type="common">Orbweaver spider</name>
    <name type="synonym">Epeira ventricosa</name>
    <dbReference type="NCBI Taxonomy" id="182803"/>
    <lineage>
        <taxon>Eukaryota</taxon>
        <taxon>Metazoa</taxon>
        <taxon>Ecdysozoa</taxon>
        <taxon>Arthropoda</taxon>
        <taxon>Chelicerata</taxon>
        <taxon>Arachnida</taxon>
        <taxon>Araneae</taxon>
        <taxon>Araneomorphae</taxon>
        <taxon>Entelegynae</taxon>
        <taxon>Araneoidea</taxon>
        <taxon>Araneidae</taxon>
        <taxon>Araneus</taxon>
    </lineage>
</organism>
<comment type="caution">
    <text evidence="1">The sequence shown here is derived from an EMBL/GenBank/DDBJ whole genome shotgun (WGS) entry which is preliminary data.</text>
</comment>
<evidence type="ECO:0008006" key="3">
    <source>
        <dbReference type="Google" id="ProtNLM"/>
    </source>
</evidence>
<dbReference type="OrthoDB" id="6512965at2759"/>
<dbReference type="Proteomes" id="UP000499080">
    <property type="component" value="Unassembled WGS sequence"/>
</dbReference>
<dbReference type="AlphaFoldDB" id="A0A4Y2HFR2"/>
<evidence type="ECO:0000313" key="1">
    <source>
        <dbReference type="EMBL" id="GBM64146.1"/>
    </source>
</evidence>